<name>A0ABR4KAP9_9EURO</name>
<evidence type="ECO:0000256" key="3">
    <source>
        <dbReference type="ARBA" id="ARBA00022989"/>
    </source>
</evidence>
<feature type="transmembrane region" description="Helical" evidence="6">
    <location>
        <begin position="6"/>
        <end position="26"/>
    </location>
</feature>
<keyword evidence="4 6" id="KW-0472">Membrane</keyword>
<dbReference type="PANTHER" id="PTHR33048">
    <property type="entry name" value="PTH11-LIKE INTEGRAL MEMBRANE PROTEIN (AFU_ORTHOLOGUE AFUA_5G11245)"/>
    <property type="match status" value="1"/>
</dbReference>
<evidence type="ECO:0000256" key="6">
    <source>
        <dbReference type="SAM" id="Phobius"/>
    </source>
</evidence>
<evidence type="ECO:0000313" key="9">
    <source>
        <dbReference type="Proteomes" id="UP001610444"/>
    </source>
</evidence>
<feature type="transmembrane region" description="Helical" evidence="6">
    <location>
        <begin position="71"/>
        <end position="93"/>
    </location>
</feature>
<sequence length="167" mass="18681">MQIQELAPLLGQPAVGVTKLTLLLLYLRLFSQNTLVKWGIWIGMVACFAFYTSSMFILILRLTESGVKTAYAVTVFGVVTDLYIICLPLMVVARLHLNRAKKWRVAGVFATGLLPVVMSILGCIFRFELEVLDCAHDMLPIYLVWYCLCASGVSPRSDRLQTAFAAW</sequence>
<keyword evidence="2 6" id="KW-0812">Transmembrane</keyword>
<dbReference type="PANTHER" id="PTHR33048:SF158">
    <property type="entry name" value="MEMBRANE PROTEIN PTH11-LIKE, PUTATIVE-RELATED"/>
    <property type="match status" value="1"/>
</dbReference>
<proteinExistence type="inferred from homology"/>
<evidence type="ECO:0000256" key="1">
    <source>
        <dbReference type="ARBA" id="ARBA00004141"/>
    </source>
</evidence>
<evidence type="ECO:0000259" key="7">
    <source>
        <dbReference type="Pfam" id="PF20684"/>
    </source>
</evidence>
<dbReference type="EMBL" id="JBFXLR010000026">
    <property type="protein sequence ID" value="KAL2848338.1"/>
    <property type="molecule type" value="Genomic_DNA"/>
</dbReference>
<evidence type="ECO:0000313" key="8">
    <source>
        <dbReference type="EMBL" id="KAL2848338.1"/>
    </source>
</evidence>
<dbReference type="Pfam" id="PF20684">
    <property type="entry name" value="Fung_rhodopsin"/>
    <property type="match status" value="2"/>
</dbReference>
<evidence type="ECO:0000256" key="2">
    <source>
        <dbReference type="ARBA" id="ARBA00022692"/>
    </source>
</evidence>
<gene>
    <name evidence="8" type="ORF">BJX68DRAFT_267779</name>
</gene>
<feature type="transmembrane region" description="Helical" evidence="6">
    <location>
        <begin position="38"/>
        <end position="59"/>
    </location>
</feature>
<keyword evidence="3 6" id="KW-1133">Transmembrane helix</keyword>
<feature type="domain" description="Rhodopsin" evidence="7">
    <location>
        <begin position="69"/>
        <end position="124"/>
    </location>
</feature>
<dbReference type="RefSeq" id="XP_070898246.1">
    <property type="nucleotide sequence ID" value="XM_071045905.1"/>
</dbReference>
<accession>A0ABR4KAP9</accession>
<dbReference type="InterPro" id="IPR049326">
    <property type="entry name" value="Rhodopsin_dom_fungi"/>
</dbReference>
<comment type="similarity">
    <text evidence="5">Belongs to the SAT4 family.</text>
</comment>
<dbReference type="GeneID" id="98161069"/>
<feature type="transmembrane region" description="Helical" evidence="6">
    <location>
        <begin position="105"/>
        <end position="127"/>
    </location>
</feature>
<dbReference type="Proteomes" id="UP001610444">
    <property type="component" value="Unassembled WGS sequence"/>
</dbReference>
<dbReference type="InterPro" id="IPR052337">
    <property type="entry name" value="SAT4-like"/>
</dbReference>
<evidence type="ECO:0000256" key="5">
    <source>
        <dbReference type="ARBA" id="ARBA00038359"/>
    </source>
</evidence>
<comment type="subcellular location">
    <subcellularLocation>
        <location evidence="1">Membrane</location>
        <topology evidence="1">Multi-pass membrane protein</topology>
    </subcellularLocation>
</comment>
<keyword evidence="9" id="KW-1185">Reference proteome</keyword>
<feature type="domain" description="Rhodopsin" evidence="7">
    <location>
        <begin position="13"/>
        <end position="60"/>
    </location>
</feature>
<organism evidence="8 9">
    <name type="scientific">Aspergillus pseudodeflectus</name>
    <dbReference type="NCBI Taxonomy" id="176178"/>
    <lineage>
        <taxon>Eukaryota</taxon>
        <taxon>Fungi</taxon>
        <taxon>Dikarya</taxon>
        <taxon>Ascomycota</taxon>
        <taxon>Pezizomycotina</taxon>
        <taxon>Eurotiomycetes</taxon>
        <taxon>Eurotiomycetidae</taxon>
        <taxon>Eurotiales</taxon>
        <taxon>Aspergillaceae</taxon>
        <taxon>Aspergillus</taxon>
        <taxon>Aspergillus subgen. Nidulantes</taxon>
    </lineage>
</organism>
<comment type="caution">
    <text evidence="8">The sequence shown here is derived from an EMBL/GenBank/DDBJ whole genome shotgun (WGS) entry which is preliminary data.</text>
</comment>
<protein>
    <recommendedName>
        <fullName evidence="7">Rhodopsin domain-containing protein</fullName>
    </recommendedName>
</protein>
<reference evidence="8 9" key="1">
    <citation type="submission" date="2024-07" db="EMBL/GenBank/DDBJ databases">
        <title>Section-level genome sequencing and comparative genomics of Aspergillus sections Usti and Cavernicolus.</title>
        <authorList>
            <consortium name="Lawrence Berkeley National Laboratory"/>
            <person name="Nybo J.L."/>
            <person name="Vesth T.C."/>
            <person name="Theobald S."/>
            <person name="Frisvad J.C."/>
            <person name="Larsen T.O."/>
            <person name="Kjaerboelling I."/>
            <person name="Rothschild-Mancinelli K."/>
            <person name="Lyhne E.K."/>
            <person name="Kogle M.E."/>
            <person name="Barry K."/>
            <person name="Clum A."/>
            <person name="Na H."/>
            <person name="Ledsgaard L."/>
            <person name="Lin J."/>
            <person name="Lipzen A."/>
            <person name="Kuo A."/>
            <person name="Riley R."/>
            <person name="Mondo S."/>
            <person name="LaButti K."/>
            <person name="Haridas S."/>
            <person name="Pangalinan J."/>
            <person name="Salamov A.A."/>
            <person name="Simmons B.A."/>
            <person name="Magnuson J.K."/>
            <person name="Chen J."/>
            <person name="Drula E."/>
            <person name="Henrissat B."/>
            <person name="Wiebenga A."/>
            <person name="Lubbers R.J."/>
            <person name="Gomes A.C."/>
            <person name="Macurrencykelacurrency M.R."/>
            <person name="Stajich J."/>
            <person name="Grigoriev I.V."/>
            <person name="Mortensen U.H."/>
            <person name="De vries R.P."/>
            <person name="Baker S.E."/>
            <person name="Andersen M.R."/>
        </authorList>
    </citation>
    <scope>NUCLEOTIDE SEQUENCE [LARGE SCALE GENOMIC DNA]</scope>
    <source>
        <strain evidence="8 9">CBS 756.74</strain>
    </source>
</reference>
<evidence type="ECO:0000256" key="4">
    <source>
        <dbReference type="ARBA" id="ARBA00023136"/>
    </source>
</evidence>